<dbReference type="Pfam" id="PF02826">
    <property type="entry name" value="2-Hacid_dh_C"/>
    <property type="match status" value="1"/>
</dbReference>
<dbReference type="CDD" id="cd12168">
    <property type="entry name" value="Mand_dh_like"/>
    <property type="match status" value="1"/>
</dbReference>
<dbReference type="AlphaFoldDB" id="A5DKE0"/>
<name>A5DKE0_PICGU</name>
<dbReference type="OMA" id="PHIAWAY"/>
<gene>
    <name evidence="6" type="ORF">PGUG_03741</name>
</gene>
<evidence type="ECO:0000259" key="5">
    <source>
        <dbReference type="Pfam" id="PF02826"/>
    </source>
</evidence>
<dbReference type="eggNOG" id="KOG0069">
    <property type="taxonomic scope" value="Eukaryota"/>
</dbReference>
<evidence type="ECO:0000256" key="3">
    <source>
        <dbReference type="RuleBase" id="RU003719"/>
    </source>
</evidence>
<dbReference type="SUPFAM" id="SSF52283">
    <property type="entry name" value="Formate/glycerate dehydrogenase catalytic domain-like"/>
    <property type="match status" value="1"/>
</dbReference>
<evidence type="ECO:0000259" key="4">
    <source>
        <dbReference type="Pfam" id="PF00389"/>
    </source>
</evidence>
<reference evidence="6 7" key="1">
    <citation type="journal article" date="2009" name="Nature">
        <title>Evolution of pathogenicity and sexual reproduction in eight Candida genomes.</title>
        <authorList>
            <person name="Butler G."/>
            <person name="Rasmussen M.D."/>
            <person name="Lin M.F."/>
            <person name="Santos M.A."/>
            <person name="Sakthikumar S."/>
            <person name="Munro C.A."/>
            <person name="Rheinbay E."/>
            <person name="Grabherr M."/>
            <person name="Forche A."/>
            <person name="Reedy J.L."/>
            <person name="Agrafioti I."/>
            <person name="Arnaud M.B."/>
            <person name="Bates S."/>
            <person name="Brown A.J."/>
            <person name="Brunke S."/>
            <person name="Costanzo M.C."/>
            <person name="Fitzpatrick D.A."/>
            <person name="de Groot P.W."/>
            <person name="Harris D."/>
            <person name="Hoyer L.L."/>
            <person name="Hube B."/>
            <person name="Klis F.M."/>
            <person name="Kodira C."/>
            <person name="Lennard N."/>
            <person name="Logue M.E."/>
            <person name="Martin R."/>
            <person name="Neiman A.M."/>
            <person name="Nikolaou E."/>
            <person name="Quail M.A."/>
            <person name="Quinn J."/>
            <person name="Santos M.C."/>
            <person name="Schmitzberger F.F."/>
            <person name="Sherlock G."/>
            <person name="Shah P."/>
            <person name="Silverstein K.A."/>
            <person name="Skrzypek M.S."/>
            <person name="Soll D."/>
            <person name="Staggs R."/>
            <person name="Stansfield I."/>
            <person name="Stumpf M.P."/>
            <person name="Sudbery P.E."/>
            <person name="Srikantha T."/>
            <person name="Zeng Q."/>
            <person name="Berman J."/>
            <person name="Berriman M."/>
            <person name="Heitman J."/>
            <person name="Gow N.A."/>
            <person name="Lorenz M.C."/>
            <person name="Birren B.W."/>
            <person name="Kellis M."/>
            <person name="Cuomo C.A."/>
        </authorList>
    </citation>
    <scope>NUCLEOTIDE SEQUENCE [LARGE SCALE GENOMIC DNA]</scope>
    <source>
        <strain evidence="7">ATCC 6260 / CBS 566 / DSM 6381 / JCM 1539 / NBRC 10279 / NRRL Y-324</strain>
    </source>
</reference>
<evidence type="ECO:0000256" key="2">
    <source>
        <dbReference type="ARBA" id="ARBA00023002"/>
    </source>
</evidence>
<dbReference type="VEuPathDB" id="FungiDB:PGUG_03741"/>
<dbReference type="GO" id="GO:0047964">
    <property type="term" value="F:glyoxylate reductase (NADH) activity"/>
    <property type="evidence" value="ECO:0007669"/>
    <property type="project" value="EnsemblFungi"/>
</dbReference>
<feature type="domain" description="D-isomer specific 2-hydroxyacid dehydrogenase NAD-binding" evidence="5">
    <location>
        <begin position="128"/>
        <end position="306"/>
    </location>
</feature>
<dbReference type="FunFam" id="3.40.50.720:FF:000026">
    <property type="entry name" value="Glyoxylate/hydroxypyruvate reductase B"/>
    <property type="match status" value="1"/>
</dbReference>
<dbReference type="InterPro" id="IPR036291">
    <property type="entry name" value="NAD(P)-bd_dom_sf"/>
</dbReference>
<evidence type="ECO:0000313" key="6">
    <source>
        <dbReference type="EMBL" id="EDK39643.2"/>
    </source>
</evidence>
<evidence type="ECO:0000313" key="7">
    <source>
        <dbReference type="Proteomes" id="UP000001997"/>
    </source>
</evidence>
<dbReference type="GO" id="GO:0005829">
    <property type="term" value="C:cytosol"/>
    <property type="evidence" value="ECO:0007669"/>
    <property type="project" value="TreeGrafter"/>
</dbReference>
<keyword evidence="2 3" id="KW-0560">Oxidoreductase</keyword>
<evidence type="ECO:0008006" key="8">
    <source>
        <dbReference type="Google" id="ProtNLM"/>
    </source>
</evidence>
<dbReference type="InterPro" id="IPR006140">
    <property type="entry name" value="D-isomer_DH_NAD-bd"/>
</dbReference>
<dbReference type="GO" id="GO:0016618">
    <property type="term" value="F:hydroxypyruvate reductase [NAD(P)H] activity"/>
    <property type="evidence" value="ECO:0007669"/>
    <property type="project" value="TreeGrafter"/>
</dbReference>
<dbReference type="GO" id="GO:0051287">
    <property type="term" value="F:NAD binding"/>
    <property type="evidence" value="ECO:0007669"/>
    <property type="project" value="InterPro"/>
</dbReference>
<dbReference type="PANTHER" id="PTHR10996:SF257">
    <property type="entry name" value="GLYOXYLATE REDUCTASE 1"/>
    <property type="match status" value="1"/>
</dbReference>
<dbReference type="HOGENOM" id="CLU_019796_1_2_1"/>
<dbReference type="InterPro" id="IPR029753">
    <property type="entry name" value="D-isomer_DH_CS"/>
</dbReference>
<accession>A5DKE0</accession>
<feature type="domain" description="D-isomer specific 2-hydroxyacid dehydrogenase catalytic" evidence="4">
    <location>
        <begin position="35"/>
        <end position="337"/>
    </location>
</feature>
<dbReference type="SUPFAM" id="SSF51735">
    <property type="entry name" value="NAD(P)-binding Rossmann-fold domains"/>
    <property type="match status" value="1"/>
</dbReference>
<dbReference type="STRING" id="294746.A5DKE0"/>
<dbReference type="GO" id="GO:0030267">
    <property type="term" value="F:glyoxylate reductase (NADPH) activity"/>
    <property type="evidence" value="ECO:0007669"/>
    <property type="project" value="TreeGrafter"/>
</dbReference>
<dbReference type="OrthoDB" id="9991913at2759"/>
<comment type="similarity">
    <text evidence="1 3">Belongs to the D-isomer specific 2-hydroxyacid dehydrogenase family.</text>
</comment>
<dbReference type="GO" id="GO:0009436">
    <property type="term" value="P:glyoxylate catabolic process"/>
    <property type="evidence" value="ECO:0007669"/>
    <property type="project" value="EnsemblFungi"/>
</dbReference>
<dbReference type="GeneID" id="5126335"/>
<dbReference type="Gene3D" id="3.40.50.720">
    <property type="entry name" value="NAD(P)-binding Rossmann-like Domain"/>
    <property type="match status" value="2"/>
</dbReference>
<dbReference type="PANTHER" id="PTHR10996">
    <property type="entry name" value="2-HYDROXYACID DEHYDROGENASE-RELATED"/>
    <property type="match status" value="1"/>
</dbReference>
<protein>
    <recommendedName>
        <fullName evidence="8">Glyoxylate reductase 1</fullName>
    </recommendedName>
</protein>
<dbReference type="FunCoup" id="A5DKE0">
    <property type="interactions" value="474"/>
</dbReference>
<dbReference type="InParanoid" id="A5DKE0"/>
<sequence>MFKFSSQYKTMAKVLRLGKVEFAHEKWAKLSQMAEVVECTSKDRQQFFEDLKGKYSDITHITRTFASVSQTGRFDAELAGKLPSSVKCVAHCGAGYDQIDVDPFSERKIQISNITTPVEAPTADTAVFLVLAAMRNFQHGISLTLEGKWPNGEKCAGARLGHDPVGKTLGILGMGGIGRAIRDRLAPFGFKRSIYYNRSRLSPELEKSTEYVSFDELVQQSDVILVSVPLNANTRHLINDKVIKSMKDGVVIVNTARGPIINEAELVPHLKSGKVGAFGSDVFEHEPEIPSELLHLSNVVALPHMGTHTYEAIQEMEEFVVDNVMSCITSGKVNTIVPEQKSIF</sequence>
<dbReference type="RefSeq" id="XP_001484360.2">
    <property type="nucleotide sequence ID" value="XM_001484310.1"/>
</dbReference>
<dbReference type="Pfam" id="PF00389">
    <property type="entry name" value="2-Hacid_dh"/>
    <property type="match status" value="1"/>
</dbReference>
<organism evidence="6 7">
    <name type="scientific">Meyerozyma guilliermondii (strain ATCC 6260 / CBS 566 / DSM 6381 / JCM 1539 / NBRC 10279 / NRRL Y-324)</name>
    <name type="common">Yeast</name>
    <name type="synonym">Candida guilliermondii</name>
    <dbReference type="NCBI Taxonomy" id="294746"/>
    <lineage>
        <taxon>Eukaryota</taxon>
        <taxon>Fungi</taxon>
        <taxon>Dikarya</taxon>
        <taxon>Ascomycota</taxon>
        <taxon>Saccharomycotina</taxon>
        <taxon>Pichiomycetes</taxon>
        <taxon>Debaryomycetaceae</taxon>
        <taxon>Meyerozyma</taxon>
    </lineage>
</organism>
<evidence type="ECO:0000256" key="1">
    <source>
        <dbReference type="ARBA" id="ARBA00005854"/>
    </source>
</evidence>
<proteinExistence type="inferred from homology"/>
<dbReference type="Proteomes" id="UP000001997">
    <property type="component" value="Unassembled WGS sequence"/>
</dbReference>
<dbReference type="PROSITE" id="PS00671">
    <property type="entry name" value="D_2_HYDROXYACID_DH_3"/>
    <property type="match status" value="1"/>
</dbReference>
<dbReference type="EMBL" id="CH408158">
    <property type="protein sequence ID" value="EDK39643.2"/>
    <property type="molecule type" value="Genomic_DNA"/>
</dbReference>
<dbReference type="InterPro" id="IPR006139">
    <property type="entry name" value="D-isomer_2_OHA_DH_cat_dom"/>
</dbReference>
<dbReference type="KEGG" id="pgu:PGUG_03741"/>
<keyword evidence="7" id="KW-1185">Reference proteome</keyword>
<dbReference type="InterPro" id="IPR050223">
    <property type="entry name" value="D-isomer_2-hydroxyacid_DH"/>
</dbReference>